<keyword evidence="15" id="KW-1185">Reference proteome</keyword>
<dbReference type="GeneID" id="114435434"/>
<dbReference type="SUPFAM" id="SSF49899">
    <property type="entry name" value="Concanavalin A-like lectins/glucanases"/>
    <property type="match status" value="1"/>
</dbReference>
<dbReference type="OrthoDB" id="6133115at2759"/>
<dbReference type="InterPro" id="IPR043136">
    <property type="entry name" value="B30.2/SPRY_sf"/>
</dbReference>
<keyword evidence="6" id="KW-0342">GTP-binding</keyword>
<dbReference type="Pfam" id="PF04548">
    <property type="entry name" value="AIG1"/>
    <property type="match status" value="2"/>
</dbReference>
<dbReference type="Pfam" id="PF25600">
    <property type="entry name" value="TRIM_CC"/>
    <property type="match status" value="1"/>
</dbReference>
<dbReference type="Gene3D" id="4.10.830.40">
    <property type="match status" value="1"/>
</dbReference>
<keyword evidence="10" id="KW-1133">Transmembrane helix</keyword>
<dbReference type="Pfam" id="PF23222">
    <property type="entry name" value="RRM_PARP14_1"/>
    <property type="match status" value="1"/>
</dbReference>
<dbReference type="PROSITE" id="PS50119">
    <property type="entry name" value="ZF_BBOX"/>
    <property type="match status" value="1"/>
</dbReference>
<feature type="region of interest" description="Disordered" evidence="9">
    <location>
        <begin position="888"/>
        <end position="956"/>
    </location>
</feature>
<keyword evidence="4 7" id="KW-0863">Zinc-finger</keyword>
<evidence type="ECO:0000259" key="11">
    <source>
        <dbReference type="PROSITE" id="PS50089"/>
    </source>
</evidence>
<dbReference type="PROSITE" id="PS50089">
    <property type="entry name" value="ZF_RING_2"/>
    <property type="match status" value="1"/>
</dbReference>
<evidence type="ECO:0000259" key="12">
    <source>
        <dbReference type="PROSITE" id="PS50119"/>
    </source>
</evidence>
<evidence type="ECO:0000256" key="4">
    <source>
        <dbReference type="ARBA" id="ARBA00022771"/>
    </source>
</evidence>
<keyword evidence="8" id="KW-0175">Coiled coil</keyword>
<dbReference type="SMART" id="SM00184">
    <property type="entry name" value="RING"/>
    <property type="match status" value="1"/>
</dbReference>
<gene>
    <name evidence="16" type="primary">LOC114435434</name>
</gene>
<dbReference type="SMART" id="SM00336">
    <property type="entry name" value="BBOX"/>
    <property type="match status" value="1"/>
</dbReference>
<dbReference type="SUPFAM" id="SSF57845">
    <property type="entry name" value="B-box zinc-binding domain"/>
    <property type="match status" value="1"/>
</dbReference>
<sequence>MLSRRIVLLGKTGAGKSSLANTIFGEDVFKISHSPLSEQSLSQAETKHINGRDVTLIDTPSVFDTCRSEADLRAELLRCITECSPGPHAFLIVLKVAKYTAQEMEVINKICGYFSEDALTYTTVVFTHGDQLPDGTTIKDFVSQSKWLSDLVKKCGGRCHVVDNKHWKHNEEDKYRCNQVQVAELLRSIEAIAETHNGRCYTNEFLEEVETEIQREEELLRSSTGNMKKEEIRQNARISVSEKLMIRSSWPLLFLPTGNEMSLSAHMLDSNLNAEQQQEEQLQEVHEEQVQQVEEAQQQEEQEVQMQQVEEEEQEEECGVILKHHHFWCSVCLELLRVPVTIQCGHTYCWSCIEECWDLEEPRGQYSCPQCRERFHPRPALKKNNLLAEVVEKLKKTTPLQILRRPAPASAEVTCDLCCGPKPDRATMSCLTCLASYCPLHLEPHCSVPVLKMHQLVSATTPVQEKVCTSHNKLMDVYCEVDKTCICYLCTMDKHKGHNVVSAAAERVHEEGLLIFQRNKVKKSFQERDTELKELLQAITDFKSCSNGVLTSTEKLFNDMIGSIQQKQTLTKQLIEAQENAAISQAEELLQLLQEETASLKQRAAKLEQLSHTDDHIHFIQTFQSLSTLCESPDLPPGAVVRPRHSLEAVADRVSTLRASMEELLNNTWSSITAAEDRFMHIKQVLCREGLSERSYWEVDLSAHTWSVAVAYKDTTRRSYQSEFGKNNKSWSLECSQEGYMFWHNAVGRGVVGPTCSRIGVFLDYKAGARLSAQWWRRTCPLHSRRSLTAPDRRTMADIYQYPVFFETHRQLDEQQEKKIRRYFNVRRRSGGGDCGPVKNVRDKVYSVSFKYQRDQQEVLRRSKHVVMCANGQIEFTVQESLDPLTTAPTALTTSLPNTPTSTPSPSTPGEVRNRTEEADQHDVNPTGLSPAFSSLQISDDMQTKDQEIPRPSGVDRSYLSLPPLSLCVRNTTVASYSLGDRLQVQVCHGDITRQYADAIVNDANEDLEHCSGVAAALSQEGGPEVQAESRSLVQHIGKVPAGDVVLTTGGNLRCKKLLHAVGPVGGREGGRESVLVKKAVREALNLTEIMGFRSIAIPCISSGVGGVPFAVSCEAVVAAVIEFDSQGGQSLNKIILIDNREEVARAMKEACDRLIQGTDPGQSSPSDLRFDMDAVDQDAGEGGAGGGGAADEAAGGSFQVEIIQGAIETQQVDAVVSPMVGRDPLSTRIGNALYERVGPELIARFKRETGGIVQFGNAVPMEDLPRKPGEQEDWKVVFFLNLLPWNGDQTGVAAQILRMGINNILTSCYDRGFKSVAFPVLGAGLALRFPSSEVARVLLEEVRAFERDRDSSRPLLVRIVIHPNDEESVESFKSVLEGFTGLTEGRDEVSATKRIILLGKTGSGKSYLGNTIFGEEVFSASSSPNSVTDNCLTKTKTVNGRSITLIDTPGFFDTSKTEVDLKPEIVKCITECAPGPHAFLIVLKVDRFTEQELTVITKICQYFSEDALKHAVIVFTHGNELPKGMKIEEFVSQSKQLSELVKKCGGRCHVFDNKYWNNNQNNYRSNQFQLEELLKTVDRMVSEKKGGYYTNLVLQHTEKEIQKEIKSIRQTSGNLPEEEIRQQAKAVVSSRLLTQLAGTATGFVLGAFFGVAALVGLVITVIRNVQLMQFIKKAPALLGAPAAAAAGGEAAVVSTAAVVGVTAAAAGVGGVLGGVIGYDAAKDAETPLEAAQMAAAAVREKAKSPFNKFNIKF</sequence>
<dbReference type="RefSeq" id="XP_028260907.1">
    <property type="nucleotide sequence ID" value="XM_028405106.1"/>
</dbReference>
<keyword evidence="3" id="KW-0547">Nucleotide-binding</keyword>
<dbReference type="InterPro" id="IPR045058">
    <property type="entry name" value="GIMA/IAN/Toc"/>
</dbReference>
<dbReference type="CDD" id="cd01852">
    <property type="entry name" value="AIG1"/>
    <property type="match status" value="1"/>
</dbReference>
<dbReference type="Pfam" id="PF00643">
    <property type="entry name" value="zf-B_box"/>
    <property type="match status" value="1"/>
</dbReference>
<feature type="coiled-coil region" evidence="8">
    <location>
        <begin position="268"/>
        <end position="317"/>
    </location>
</feature>
<dbReference type="GO" id="GO:0008270">
    <property type="term" value="F:zinc ion binding"/>
    <property type="evidence" value="ECO:0007669"/>
    <property type="project" value="UniProtKB-KW"/>
</dbReference>
<reference evidence="16" key="1">
    <citation type="submission" date="2025-08" db="UniProtKB">
        <authorList>
            <consortium name="RefSeq"/>
        </authorList>
    </citation>
    <scope>IDENTIFICATION</scope>
</reference>
<dbReference type="Gene3D" id="3.30.40.10">
    <property type="entry name" value="Zinc/RING finger domain, C3HC4 (zinc finger)"/>
    <property type="match status" value="1"/>
</dbReference>
<feature type="compositionally biased region" description="Low complexity" evidence="9">
    <location>
        <begin position="888"/>
        <end position="909"/>
    </location>
</feature>
<dbReference type="SUPFAM" id="SSF52949">
    <property type="entry name" value="Macro domain-like"/>
    <property type="match status" value="2"/>
</dbReference>
<dbReference type="Gene3D" id="3.40.50.300">
    <property type="entry name" value="P-loop containing nucleotide triphosphate hydrolases"/>
    <property type="match status" value="2"/>
</dbReference>
<proteinExistence type="inferred from homology"/>
<dbReference type="CDD" id="cd02907">
    <property type="entry name" value="Macro_Af1521_BAL-like"/>
    <property type="match status" value="1"/>
</dbReference>
<feature type="domain" description="AIG1-type G" evidence="14">
    <location>
        <begin position="1"/>
        <end position="210"/>
    </location>
</feature>
<evidence type="ECO:0000256" key="10">
    <source>
        <dbReference type="SAM" id="Phobius"/>
    </source>
</evidence>
<accession>A0A6P7IDD9</accession>
<dbReference type="Proteomes" id="UP000515145">
    <property type="component" value="Chromosome 5"/>
</dbReference>
<dbReference type="PANTHER" id="PTHR10903">
    <property type="entry name" value="GTPASE, IMAP FAMILY MEMBER-RELATED"/>
    <property type="match status" value="1"/>
</dbReference>
<dbReference type="InterPro" id="IPR001841">
    <property type="entry name" value="Znf_RING"/>
</dbReference>
<feature type="coiled-coil region" evidence="8">
    <location>
        <begin position="567"/>
        <end position="610"/>
    </location>
</feature>
<dbReference type="InterPro" id="IPR012677">
    <property type="entry name" value="Nucleotide-bd_a/b_plait_sf"/>
</dbReference>
<dbReference type="InterPro" id="IPR043472">
    <property type="entry name" value="Macro_dom-like"/>
</dbReference>
<evidence type="ECO:0000313" key="15">
    <source>
        <dbReference type="Proteomes" id="UP000515145"/>
    </source>
</evidence>
<dbReference type="SUPFAM" id="SSF57850">
    <property type="entry name" value="RING/U-box"/>
    <property type="match status" value="1"/>
</dbReference>
<feature type="domain" description="Macro" evidence="13">
    <location>
        <begin position="972"/>
        <end position="1156"/>
    </location>
</feature>
<feature type="domain" description="Macro" evidence="13">
    <location>
        <begin position="1188"/>
        <end position="1381"/>
    </location>
</feature>
<dbReference type="InterPro" id="IPR006703">
    <property type="entry name" value="G_AIG1"/>
</dbReference>
<evidence type="ECO:0000256" key="7">
    <source>
        <dbReference type="PROSITE-ProRule" id="PRU00024"/>
    </source>
</evidence>
<keyword evidence="10" id="KW-0472">Membrane</keyword>
<keyword evidence="2" id="KW-0479">Metal-binding</keyword>
<dbReference type="SMART" id="SM00506">
    <property type="entry name" value="A1pp"/>
    <property type="match status" value="1"/>
</dbReference>
<dbReference type="InterPro" id="IPR058030">
    <property type="entry name" value="TRIM8/14/16/25/29/45/65_CC"/>
</dbReference>
<evidence type="ECO:0000256" key="6">
    <source>
        <dbReference type="ARBA" id="ARBA00023134"/>
    </source>
</evidence>
<dbReference type="InterPro" id="IPR027417">
    <property type="entry name" value="P-loop_NTPase"/>
</dbReference>
<evidence type="ECO:0000259" key="14">
    <source>
        <dbReference type="PROSITE" id="PS51720"/>
    </source>
</evidence>
<dbReference type="Gene3D" id="3.40.220.10">
    <property type="entry name" value="Leucine Aminopeptidase, subunit E, domain 1"/>
    <property type="match status" value="2"/>
</dbReference>
<evidence type="ECO:0000259" key="13">
    <source>
        <dbReference type="PROSITE" id="PS51154"/>
    </source>
</evidence>
<feature type="domain" description="B box-type" evidence="12">
    <location>
        <begin position="463"/>
        <end position="503"/>
    </location>
</feature>
<dbReference type="PROSITE" id="PS00518">
    <property type="entry name" value="ZF_RING_1"/>
    <property type="match status" value="1"/>
</dbReference>
<name>A0A6P7IDD9_9TELE</name>
<dbReference type="Pfam" id="PF15227">
    <property type="entry name" value="zf-C3HC4_4"/>
    <property type="match status" value="1"/>
</dbReference>
<dbReference type="InterPro" id="IPR057051">
    <property type="entry name" value="PARP14_RPM_1"/>
</dbReference>
<evidence type="ECO:0000256" key="1">
    <source>
        <dbReference type="ARBA" id="ARBA00008535"/>
    </source>
</evidence>
<dbReference type="InterPro" id="IPR013083">
    <property type="entry name" value="Znf_RING/FYVE/PHD"/>
</dbReference>
<feature type="transmembrane region" description="Helical" evidence="10">
    <location>
        <begin position="1641"/>
        <end position="1663"/>
    </location>
</feature>
<feature type="compositionally biased region" description="Basic and acidic residues" evidence="9">
    <location>
        <begin position="912"/>
        <end position="923"/>
    </location>
</feature>
<dbReference type="PROSITE" id="PS51720">
    <property type="entry name" value="G_AIG1"/>
    <property type="match status" value="2"/>
</dbReference>
<dbReference type="InterPro" id="IPR000315">
    <property type="entry name" value="Znf_B-box"/>
</dbReference>
<feature type="domain" description="RING-type" evidence="11">
    <location>
        <begin position="329"/>
        <end position="372"/>
    </location>
</feature>
<organism evidence="15 16">
    <name type="scientific">Parambassis ranga</name>
    <name type="common">Indian glassy fish</name>
    <dbReference type="NCBI Taxonomy" id="210632"/>
    <lineage>
        <taxon>Eukaryota</taxon>
        <taxon>Metazoa</taxon>
        <taxon>Chordata</taxon>
        <taxon>Craniata</taxon>
        <taxon>Vertebrata</taxon>
        <taxon>Euteleostomi</taxon>
        <taxon>Actinopterygii</taxon>
        <taxon>Neopterygii</taxon>
        <taxon>Teleostei</taxon>
        <taxon>Neoteleostei</taxon>
        <taxon>Acanthomorphata</taxon>
        <taxon>Ovalentaria</taxon>
        <taxon>Ambassidae</taxon>
        <taxon>Parambassis</taxon>
    </lineage>
</organism>
<keyword evidence="10" id="KW-0812">Transmembrane</keyword>
<protein>
    <submittedName>
        <fullName evidence="16">Uncharacterized protein LOC114435434</fullName>
    </submittedName>
</protein>
<evidence type="ECO:0000256" key="5">
    <source>
        <dbReference type="ARBA" id="ARBA00022833"/>
    </source>
</evidence>
<dbReference type="Gene3D" id="3.30.160.60">
    <property type="entry name" value="Classic Zinc Finger"/>
    <property type="match status" value="1"/>
</dbReference>
<evidence type="ECO:0000256" key="9">
    <source>
        <dbReference type="SAM" id="MobiDB-lite"/>
    </source>
</evidence>
<feature type="compositionally biased region" description="Polar residues" evidence="9">
    <location>
        <begin position="932"/>
        <end position="941"/>
    </location>
</feature>
<dbReference type="PROSITE" id="PS51154">
    <property type="entry name" value="MACRO"/>
    <property type="match status" value="2"/>
</dbReference>
<feature type="domain" description="AIG1-type G" evidence="14">
    <location>
        <begin position="1391"/>
        <end position="1599"/>
    </location>
</feature>
<dbReference type="Pfam" id="PF01661">
    <property type="entry name" value="Macro"/>
    <property type="match status" value="1"/>
</dbReference>
<evidence type="ECO:0000256" key="3">
    <source>
        <dbReference type="ARBA" id="ARBA00022741"/>
    </source>
</evidence>
<evidence type="ECO:0000256" key="8">
    <source>
        <dbReference type="SAM" id="Coils"/>
    </source>
</evidence>
<evidence type="ECO:0000313" key="16">
    <source>
        <dbReference type="RefSeq" id="XP_028260907.1"/>
    </source>
</evidence>
<dbReference type="Gene3D" id="2.60.120.920">
    <property type="match status" value="1"/>
</dbReference>
<dbReference type="FunFam" id="3.40.50.300:FF:000366">
    <property type="entry name" value="GTPase, IMAP family member 2"/>
    <property type="match status" value="2"/>
</dbReference>
<dbReference type="InterPro" id="IPR013320">
    <property type="entry name" value="ConA-like_dom_sf"/>
</dbReference>
<keyword evidence="5" id="KW-0862">Zinc</keyword>
<dbReference type="PANTHER" id="PTHR10903:SF62">
    <property type="entry name" value="GTPASE IMAP FAMILY MEMBER 4-LIKE-RELATED"/>
    <property type="match status" value="1"/>
</dbReference>
<dbReference type="InParanoid" id="A0A6P7IDD9"/>
<comment type="similarity">
    <text evidence="1">Belongs to the TRAFAC class TrmE-Era-EngA-EngB-Septin-like GTPase superfamily. AIG1/Toc34/Toc159-like paraseptin GTPase family. IAN subfamily.</text>
</comment>
<dbReference type="Gene3D" id="3.30.70.330">
    <property type="match status" value="1"/>
</dbReference>
<dbReference type="InterPro" id="IPR017907">
    <property type="entry name" value="Znf_RING_CS"/>
</dbReference>
<dbReference type="GO" id="GO:0005525">
    <property type="term" value="F:GTP binding"/>
    <property type="evidence" value="ECO:0007669"/>
    <property type="project" value="UniProtKB-KW"/>
</dbReference>
<evidence type="ECO:0000256" key="2">
    <source>
        <dbReference type="ARBA" id="ARBA00022723"/>
    </source>
</evidence>
<dbReference type="CDD" id="cd19769">
    <property type="entry name" value="Bbox2_TRIM16-like"/>
    <property type="match status" value="1"/>
</dbReference>
<dbReference type="InterPro" id="IPR002589">
    <property type="entry name" value="Macro_dom"/>
</dbReference>
<dbReference type="SUPFAM" id="SSF52540">
    <property type="entry name" value="P-loop containing nucleoside triphosphate hydrolases"/>
    <property type="match status" value="2"/>
</dbReference>